<feature type="non-terminal residue" evidence="3">
    <location>
        <position position="1"/>
    </location>
</feature>
<reference evidence="3 4" key="1">
    <citation type="journal article" date="2014" name="Nat. Commun.">
        <title>Klebsormidium flaccidum genome reveals primary factors for plant terrestrial adaptation.</title>
        <authorList>
            <person name="Hori K."/>
            <person name="Maruyama F."/>
            <person name="Fujisawa T."/>
            <person name="Togashi T."/>
            <person name="Yamamoto N."/>
            <person name="Seo M."/>
            <person name="Sato S."/>
            <person name="Yamada T."/>
            <person name="Mori H."/>
            <person name="Tajima N."/>
            <person name="Moriyama T."/>
            <person name="Ikeuchi M."/>
            <person name="Watanabe M."/>
            <person name="Wada H."/>
            <person name="Kobayashi K."/>
            <person name="Saito M."/>
            <person name="Masuda T."/>
            <person name="Sasaki-Sekimoto Y."/>
            <person name="Mashiguchi K."/>
            <person name="Awai K."/>
            <person name="Shimojima M."/>
            <person name="Masuda S."/>
            <person name="Iwai M."/>
            <person name="Nobusawa T."/>
            <person name="Narise T."/>
            <person name="Kondo S."/>
            <person name="Saito H."/>
            <person name="Sato R."/>
            <person name="Murakawa M."/>
            <person name="Ihara Y."/>
            <person name="Oshima-Yamada Y."/>
            <person name="Ohtaka K."/>
            <person name="Satoh M."/>
            <person name="Sonobe K."/>
            <person name="Ishii M."/>
            <person name="Ohtani R."/>
            <person name="Kanamori-Sato M."/>
            <person name="Honoki R."/>
            <person name="Miyazaki D."/>
            <person name="Mochizuki H."/>
            <person name="Umetsu J."/>
            <person name="Higashi K."/>
            <person name="Shibata D."/>
            <person name="Kamiya Y."/>
            <person name="Sato N."/>
            <person name="Nakamura Y."/>
            <person name="Tabata S."/>
            <person name="Ida S."/>
            <person name="Kurokawa K."/>
            <person name="Ohta H."/>
        </authorList>
    </citation>
    <scope>NUCLEOTIDE SEQUENCE [LARGE SCALE GENOMIC DNA]</scope>
    <source>
        <strain evidence="3 4">NIES-2285</strain>
    </source>
</reference>
<dbReference type="STRING" id="105231.A0A1Y1ICE3"/>
<dbReference type="OMA" id="WEFASFE"/>
<accession>A0A1Y1ICE3</accession>
<dbReference type="GO" id="GO:0016151">
    <property type="term" value="F:nickel cation binding"/>
    <property type="evidence" value="ECO:0007669"/>
    <property type="project" value="InterPro"/>
</dbReference>
<organism evidence="3 4">
    <name type="scientific">Klebsormidium nitens</name>
    <name type="common">Green alga</name>
    <name type="synonym">Ulothrix nitens</name>
    <dbReference type="NCBI Taxonomy" id="105231"/>
    <lineage>
        <taxon>Eukaryota</taxon>
        <taxon>Viridiplantae</taxon>
        <taxon>Streptophyta</taxon>
        <taxon>Klebsormidiophyceae</taxon>
        <taxon>Klebsormidiales</taxon>
        <taxon>Klebsormidiaceae</taxon>
        <taxon>Klebsormidium</taxon>
    </lineage>
</organism>
<comment type="similarity">
    <text evidence="1">Belongs to the UreD family.</text>
</comment>
<gene>
    <name evidence="3" type="ORF">KFL_004480010</name>
</gene>
<evidence type="ECO:0000256" key="2">
    <source>
        <dbReference type="ARBA" id="ARBA00023186"/>
    </source>
</evidence>
<evidence type="ECO:0008006" key="5">
    <source>
        <dbReference type="Google" id="ProtNLM"/>
    </source>
</evidence>
<evidence type="ECO:0000313" key="3">
    <source>
        <dbReference type="EMBL" id="GAQ88644.1"/>
    </source>
</evidence>
<evidence type="ECO:0000256" key="1">
    <source>
        <dbReference type="ARBA" id="ARBA00007177"/>
    </source>
</evidence>
<protein>
    <recommendedName>
        <fullName evidence="5">Urease accessory protein UreD</fullName>
    </recommendedName>
</protein>
<dbReference type="AlphaFoldDB" id="A0A1Y1ICE3"/>
<dbReference type="GO" id="GO:0018237">
    <property type="term" value="F:urease activator activity"/>
    <property type="evidence" value="ECO:0000318"/>
    <property type="project" value="GO_Central"/>
</dbReference>
<dbReference type="Pfam" id="PF01774">
    <property type="entry name" value="UreD"/>
    <property type="match status" value="1"/>
</dbReference>
<keyword evidence="4" id="KW-1185">Reference proteome</keyword>
<dbReference type="Proteomes" id="UP000054558">
    <property type="component" value="Unassembled WGS sequence"/>
</dbReference>
<dbReference type="InterPro" id="IPR002669">
    <property type="entry name" value="UreD"/>
</dbReference>
<name>A0A1Y1ICE3_KLENI</name>
<sequence>AHLGPGSLLAVLPDPVTPLAGSRFVQKQSFHLSGDASLVLVDWMTSGRKALGESWEFASFETANSVECDGTPVLQDKMELRYEDGVSIKERMGGAHVVGMMLLIGPRLEETMRRIALGHLAGGFAAPRCDPLGTMKAAKADAGDPLANLASCKCFSDGDANAQSVLSTSFRAVANGAGLLVRFAASDTEAAYAFLRDALAPLGGQLGRPPFAP</sequence>
<evidence type="ECO:0000313" key="4">
    <source>
        <dbReference type="Proteomes" id="UP000054558"/>
    </source>
</evidence>
<dbReference type="PANTHER" id="PTHR33643">
    <property type="entry name" value="UREASE ACCESSORY PROTEIN D"/>
    <property type="match status" value="1"/>
</dbReference>
<keyword evidence="2" id="KW-0143">Chaperone</keyword>
<dbReference type="EMBL" id="DF237397">
    <property type="protein sequence ID" value="GAQ88644.1"/>
    <property type="molecule type" value="Genomic_DNA"/>
</dbReference>
<dbReference type="OrthoDB" id="5550464at2759"/>
<dbReference type="PANTHER" id="PTHR33643:SF1">
    <property type="entry name" value="UREASE ACCESSORY PROTEIN D"/>
    <property type="match status" value="1"/>
</dbReference>
<proteinExistence type="inferred from homology"/>
<dbReference type="GO" id="GO:0019627">
    <property type="term" value="P:urea metabolic process"/>
    <property type="evidence" value="ECO:0000318"/>
    <property type="project" value="GO_Central"/>
</dbReference>